<protein>
    <submittedName>
        <fullName evidence="2">Uncharacterized protein</fullName>
    </submittedName>
</protein>
<proteinExistence type="predicted"/>
<feature type="region of interest" description="Disordered" evidence="1">
    <location>
        <begin position="146"/>
        <end position="169"/>
    </location>
</feature>
<evidence type="ECO:0000313" key="3">
    <source>
        <dbReference type="Proteomes" id="UP000194236"/>
    </source>
</evidence>
<dbReference type="Proteomes" id="UP000194236">
    <property type="component" value="Unassembled WGS sequence"/>
</dbReference>
<organism evidence="2 3">
    <name type="scientific">Euroglyphus maynei</name>
    <name type="common">Mayne's house dust mite</name>
    <dbReference type="NCBI Taxonomy" id="6958"/>
    <lineage>
        <taxon>Eukaryota</taxon>
        <taxon>Metazoa</taxon>
        <taxon>Ecdysozoa</taxon>
        <taxon>Arthropoda</taxon>
        <taxon>Chelicerata</taxon>
        <taxon>Arachnida</taxon>
        <taxon>Acari</taxon>
        <taxon>Acariformes</taxon>
        <taxon>Sarcoptiformes</taxon>
        <taxon>Astigmata</taxon>
        <taxon>Psoroptidia</taxon>
        <taxon>Analgoidea</taxon>
        <taxon>Pyroglyphidae</taxon>
        <taxon>Pyroglyphinae</taxon>
        <taxon>Euroglyphus</taxon>
    </lineage>
</organism>
<reference evidence="2 3" key="1">
    <citation type="submission" date="2017-03" db="EMBL/GenBank/DDBJ databases">
        <title>Genome Survey of Euroglyphus maynei.</title>
        <authorList>
            <person name="Arlian L.G."/>
            <person name="Morgan M.S."/>
            <person name="Rider S.D."/>
        </authorList>
    </citation>
    <scope>NUCLEOTIDE SEQUENCE [LARGE SCALE GENOMIC DNA]</scope>
    <source>
        <strain evidence="2">Arlian Lab</strain>
        <tissue evidence="2">Whole body</tissue>
    </source>
</reference>
<accession>A0A1Y3ARI5</accession>
<evidence type="ECO:0000256" key="1">
    <source>
        <dbReference type="SAM" id="MobiDB-lite"/>
    </source>
</evidence>
<keyword evidence="3" id="KW-1185">Reference proteome</keyword>
<name>A0A1Y3ARI5_EURMA</name>
<dbReference type="EMBL" id="MUJZ01066543">
    <property type="protein sequence ID" value="OTF70243.1"/>
    <property type="molecule type" value="Genomic_DNA"/>
</dbReference>
<sequence length="187" mass="21335">MSLSSYPNSNGTCKKSSLMNATKLNGKVHLSYEKNGMINNNGETEPLYEQTNFATATGGNHQPLLLNKAATFHKSPHHQRTVIKQSTIGDTNLLETIDLTSSTATNAATTVNQHQDQDQSNESYSFEPIFDHRDPMIEQYFKTLQTRSYHHHHQQQQQHSNNSSQSSHLYQIPEQVKREQQQQQQQQ</sequence>
<feature type="non-terminal residue" evidence="2">
    <location>
        <position position="187"/>
    </location>
</feature>
<comment type="caution">
    <text evidence="2">The sequence shown here is derived from an EMBL/GenBank/DDBJ whole genome shotgun (WGS) entry which is preliminary data.</text>
</comment>
<gene>
    <name evidence="2" type="ORF">BLA29_010966</name>
</gene>
<dbReference type="AlphaFoldDB" id="A0A1Y3ARI5"/>
<feature type="compositionally biased region" description="Low complexity" evidence="1">
    <location>
        <begin position="155"/>
        <end position="168"/>
    </location>
</feature>
<evidence type="ECO:0000313" key="2">
    <source>
        <dbReference type="EMBL" id="OTF70243.1"/>
    </source>
</evidence>